<dbReference type="KEGG" id="dcr:108214675"/>
<proteinExistence type="inferred from homology"/>
<gene>
    <name evidence="4" type="ORF">DCAR_009601</name>
    <name evidence="5" type="ORF">DCAR_0310844</name>
</gene>
<protein>
    <submittedName>
        <fullName evidence="4">Uncharacterized protein</fullName>
    </submittedName>
</protein>
<dbReference type="OMA" id="YAASHEF"/>
<dbReference type="Pfam" id="PF01408">
    <property type="entry name" value="GFO_IDH_MocA"/>
    <property type="match status" value="1"/>
</dbReference>
<feature type="domain" description="GFO/IDH/MocA-like oxidoreductase" evidence="3">
    <location>
        <begin position="142"/>
        <end position="263"/>
    </location>
</feature>
<keyword evidence="6" id="KW-1185">Reference proteome</keyword>
<dbReference type="Gramene" id="KZN00847">
    <property type="protein sequence ID" value="KZN00847"/>
    <property type="gene ID" value="DCAR_009601"/>
</dbReference>
<evidence type="ECO:0000259" key="2">
    <source>
        <dbReference type="Pfam" id="PF01408"/>
    </source>
</evidence>
<dbReference type="Gene3D" id="3.30.360.10">
    <property type="entry name" value="Dihydrodipicolinate Reductase, domain 2"/>
    <property type="match status" value="1"/>
</dbReference>
<accession>A0A161XWE1</accession>
<dbReference type="AlphaFoldDB" id="A0A161XWE1"/>
<dbReference type="InterPro" id="IPR055170">
    <property type="entry name" value="GFO_IDH_MocA-like_dom"/>
</dbReference>
<dbReference type="STRING" id="79200.A0A161XWE1"/>
<dbReference type="InterPro" id="IPR036291">
    <property type="entry name" value="NAD(P)-bd_dom_sf"/>
</dbReference>
<comment type="similarity">
    <text evidence="1">Belongs to the Gfo/Idh/MocA family.</text>
</comment>
<reference evidence="4" key="1">
    <citation type="journal article" date="2016" name="Nat. Genet.">
        <title>A high-quality carrot genome assembly provides new insights into carotenoid accumulation and asterid genome evolution.</title>
        <authorList>
            <person name="Iorizzo M."/>
            <person name="Ellison S."/>
            <person name="Senalik D."/>
            <person name="Zeng P."/>
            <person name="Satapoomin P."/>
            <person name="Huang J."/>
            <person name="Bowman M."/>
            <person name="Iovene M."/>
            <person name="Sanseverino W."/>
            <person name="Cavagnaro P."/>
            <person name="Yildiz M."/>
            <person name="Macko-Podgorni A."/>
            <person name="Moranska E."/>
            <person name="Grzebelus E."/>
            <person name="Grzebelus D."/>
            <person name="Ashrafi H."/>
            <person name="Zheng Z."/>
            <person name="Cheng S."/>
            <person name="Spooner D."/>
            <person name="Van Deynze A."/>
            <person name="Simon P."/>
        </authorList>
    </citation>
    <scope>NUCLEOTIDE SEQUENCE [LARGE SCALE GENOMIC DNA]</scope>
    <source>
        <tissue evidence="4">Leaf</tissue>
    </source>
</reference>
<dbReference type="PANTHER" id="PTHR46368">
    <property type="match status" value="1"/>
</dbReference>
<evidence type="ECO:0000256" key="1">
    <source>
        <dbReference type="ARBA" id="ARBA00010928"/>
    </source>
</evidence>
<dbReference type="EMBL" id="CP093345">
    <property type="protein sequence ID" value="WOG91595.1"/>
    <property type="molecule type" value="Genomic_DNA"/>
</dbReference>
<dbReference type="OrthoDB" id="2129491at2759"/>
<sequence length="364" mass="39927">MAELSVLPVKIGILGCAEIARKLSRAIHLVPEDVCISAIGSRSESKAIQFAAANGFPVSAKVYGSYDAVLEDPDVDAIYMPLPTSLHLKWAVLAAQKQKHLLVEKPVAMHVDELDAILEACDDNGVQYMDGTMLQHHPRSAKMREYLDDAEHFGQLRSIISCFTFAASPDYLANNIRTKPDLDGLGALGDIGWHCIRSILWAADFELPKFAIALPGPVLNKAGVIISCGASLHWEDGKTATLHCSFLENLTMDVTLVGTKGTLHMHDFNIPFEESRATFSTGTKLGFNDLSTGWSLKHTEHTVTADLPQECLMLKEFSRLVANIKSNGAKPEKKWATYSRKTQLTMDAIKESVYNGFQKVEIAG</sequence>
<dbReference type="Pfam" id="PF22725">
    <property type="entry name" value="GFO_IDH_MocA_C3"/>
    <property type="match status" value="1"/>
</dbReference>
<reference evidence="5" key="2">
    <citation type="submission" date="2022-03" db="EMBL/GenBank/DDBJ databases">
        <title>Draft title - Genomic analysis of global carrot germplasm unveils the trajectory of domestication and the origin of high carotenoid orange carrot.</title>
        <authorList>
            <person name="Iorizzo M."/>
            <person name="Ellison S."/>
            <person name="Senalik D."/>
            <person name="Macko-Podgorni A."/>
            <person name="Grzebelus D."/>
            <person name="Bostan H."/>
            <person name="Rolling W."/>
            <person name="Curaba J."/>
            <person name="Simon P."/>
        </authorList>
    </citation>
    <scope>NUCLEOTIDE SEQUENCE</scope>
    <source>
        <tissue evidence="5">Leaf</tissue>
    </source>
</reference>
<dbReference type="Gene3D" id="3.40.50.720">
    <property type="entry name" value="NAD(P)-binding Rossmann-like Domain"/>
    <property type="match status" value="1"/>
</dbReference>
<dbReference type="EMBL" id="LNRQ01000003">
    <property type="protein sequence ID" value="KZN00847.1"/>
    <property type="molecule type" value="Genomic_DNA"/>
</dbReference>
<dbReference type="GO" id="GO:0000166">
    <property type="term" value="F:nucleotide binding"/>
    <property type="evidence" value="ECO:0007669"/>
    <property type="project" value="InterPro"/>
</dbReference>
<dbReference type="Proteomes" id="UP000077755">
    <property type="component" value="Chromosome 3"/>
</dbReference>
<dbReference type="SUPFAM" id="SSF51735">
    <property type="entry name" value="NAD(P)-binding Rossmann-fold domains"/>
    <property type="match status" value="1"/>
</dbReference>
<dbReference type="PANTHER" id="PTHR46368:SF4">
    <property type="entry name" value="OS10G0403700 PROTEIN"/>
    <property type="match status" value="1"/>
</dbReference>
<evidence type="ECO:0000259" key="3">
    <source>
        <dbReference type="Pfam" id="PF22725"/>
    </source>
</evidence>
<name>A0A161XWE1_DAUCS</name>
<organism evidence="4">
    <name type="scientific">Daucus carota subsp. sativus</name>
    <name type="common">Carrot</name>
    <dbReference type="NCBI Taxonomy" id="79200"/>
    <lineage>
        <taxon>Eukaryota</taxon>
        <taxon>Viridiplantae</taxon>
        <taxon>Streptophyta</taxon>
        <taxon>Embryophyta</taxon>
        <taxon>Tracheophyta</taxon>
        <taxon>Spermatophyta</taxon>
        <taxon>Magnoliopsida</taxon>
        <taxon>eudicotyledons</taxon>
        <taxon>Gunneridae</taxon>
        <taxon>Pentapetalae</taxon>
        <taxon>asterids</taxon>
        <taxon>campanulids</taxon>
        <taxon>Apiales</taxon>
        <taxon>Apiaceae</taxon>
        <taxon>Apioideae</taxon>
        <taxon>Scandiceae</taxon>
        <taxon>Daucinae</taxon>
        <taxon>Daucus</taxon>
        <taxon>Daucus sect. Daucus</taxon>
    </lineage>
</organism>
<evidence type="ECO:0000313" key="4">
    <source>
        <dbReference type="EMBL" id="KZN00847.1"/>
    </source>
</evidence>
<evidence type="ECO:0000313" key="5">
    <source>
        <dbReference type="EMBL" id="WOG91595.1"/>
    </source>
</evidence>
<evidence type="ECO:0000313" key="6">
    <source>
        <dbReference type="Proteomes" id="UP000077755"/>
    </source>
</evidence>
<dbReference type="InterPro" id="IPR000683">
    <property type="entry name" value="Gfo/Idh/MocA-like_OxRdtase_N"/>
</dbReference>
<dbReference type="SUPFAM" id="SSF55347">
    <property type="entry name" value="Glyceraldehyde-3-phosphate dehydrogenase-like, C-terminal domain"/>
    <property type="match status" value="1"/>
</dbReference>
<feature type="domain" description="Gfo/Idh/MocA-like oxidoreductase N-terminal" evidence="2">
    <location>
        <begin position="9"/>
        <end position="129"/>
    </location>
</feature>